<gene>
    <name evidence="1" type="ORF">CLOBOL_06145</name>
</gene>
<evidence type="ECO:0000313" key="1">
    <source>
        <dbReference type="EMBL" id="EDP13580.1"/>
    </source>
</evidence>
<sequence length="35" mass="4002">MKEGYRAEIFEIVLTKNSRRQCGPGIFLRLFAGAE</sequence>
<evidence type="ECO:0000313" key="2">
    <source>
        <dbReference type="Proteomes" id="UP000005396"/>
    </source>
</evidence>
<protein>
    <submittedName>
        <fullName evidence="1">Uncharacterized protein</fullName>
    </submittedName>
</protein>
<proteinExistence type="predicted"/>
<dbReference type="Proteomes" id="UP000005396">
    <property type="component" value="Unassembled WGS sequence"/>
</dbReference>
<name>A8S1R9_ENTBW</name>
<organism evidence="1 2">
    <name type="scientific">Enterocloster bolteae (strain ATCC BAA-613 / DSM 15670 / CCUG 46953 / JCM 12243 / WAL 16351)</name>
    <name type="common">Clostridium bolteae</name>
    <dbReference type="NCBI Taxonomy" id="411902"/>
    <lineage>
        <taxon>Bacteria</taxon>
        <taxon>Bacillati</taxon>
        <taxon>Bacillota</taxon>
        <taxon>Clostridia</taxon>
        <taxon>Lachnospirales</taxon>
        <taxon>Lachnospiraceae</taxon>
        <taxon>Enterocloster</taxon>
    </lineage>
</organism>
<accession>A8S1R9</accession>
<dbReference type="HOGENOM" id="CLU_3364194_0_0_9"/>
<dbReference type="PaxDb" id="411902-CLOBOL_06145"/>
<reference evidence="1 2" key="1">
    <citation type="submission" date="2007-08" db="EMBL/GenBank/DDBJ databases">
        <authorList>
            <person name="Fulton L."/>
            <person name="Clifton S."/>
            <person name="Fulton B."/>
            <person name="Xu J."/>
            <person name="Minx P."/>
            <person name="Pepin K.H."/>
            <person name="Johnson M."/>
            <person name="Thiruvilangam P."/>
            <person name="Bhonagiri V."/>
            <person name="Nash W.E."/>
            <person name="Mardis E.R."/>
            <person name="Wilson R.K."/>
        </authorList>
    </citation>
    <scope>NUCLEOTIDE SEQUENCE [LARGE SCALE GENOMIC DNA]</scope>
    <source>
        <strain evidence="2">ATCC BAA-613 / DSM 15670 / CCUG 46953 / JCM 12243 / WAL 16351</strain>
    </source>
</reference>
<dbReference type="EMBL" id="ABCC02000047">
    <property type="protein sequence ID" value="EDP13580.1"/>
    <property type="molecule type" value="Genomic_DNA"/>
</dbReference>
<comment type="caution">
    <text evidence="1">The sequence shown here is derived from an EMBL/GenBank/DDBJ whole genome shotgun (WGS) entry which is preliminary data.</text>
</comment>
<dbReference type="AlphaFoldDB" id="A8S1R9"/>
<reference evidence="1 2" key="2">
    <citation type="submission" date="2007-09" db="EMBL/GenBank/DDBJ databases">
        <title>Draft genome sequence of Clostridium bolteae (ATCC BAA-613).</title>
        <authorList>
            <person name="Sudarsanam P."/>
            <person name="Ley R."/>
            <person name="Guruge J."/>
            <person name="Turnbaugh P.J."/>
            <person name="Mahowald M."/>
            <person name="Liep D."/>
            <person name="Gordon J."/>
        </authorList>
    </citation>
    <scope>NUCLEOTIDE SEQUENCE [LARGE SCALE GENOMIC DNA]</scope>
    <source>
        <strain evidence="2">ATCC BAA-613 / DSM 15670 / CCUG 46953 / JCM 12243 / WAL 16351</strain>
    </source>
</reference>